<sequence length="179" mass="19304">MEARGGEPFEARSRGQDLVVRVAVLSDTHAPRRWKSCPPRVAEHLRDVDLILHAGDVCTAGVLDELAAYAPVHAVKGNNDGDDVVAPETLELDLGGLRVAMIHDSGAARGRLARLRRRFPRADLVVFGHSHIPLDESGDGLRIFNPGSPTDRRRQPYGTMGLLRIEGGALAEAAIVPVT</sequence>
<dbReference type="Proteomes" id="UP000616724">
    <property type="component" value="Unassembled WGS sequence"/>
</dbReference>
<organism evidence="4 5">
    <name type="scientific">Planobispora longispora</name>
    <dbReference type="NCBI Taxonomy" id="28887"/>
    <lineage>
        <taxon>Bacteria</taxon>
        <taxon>Bacillati</taxon>
        <taxon>Actinomycetota</taxon>
        <taxon>Actinomycetes</taxon>
        <taxon>Streptosporangiales</taxon>
        <taxon>Streptosporangiaceae</taxon>
        <taxon>Planobispora</taxon>
    </lineage>
</organism>
<name>A0A8J3RQG1_9ACTN</name>
<reference evidence="4 5" key="1">
    <citation type="submission" date="2021-01" db="EMBL/GenBank/DDBJ databases">
        <title>Whole genome shotgun sequence of Planobispora longispora NBRC 13918.</title>
        <authorList>
            <person name="Komaki H."/>
            <person name="Tamura T."/>
        </authorList>
    </citation>
    <scope>NUCLEOTIDE SEQUENCE [LARGE SCALE GENOMIC DNA]</scope>
    <source>
        <strain evidence="4 5">NBRC 13918</strain>
    </source>
</reference>
<dbReference type="EMBL" id="BOOH01000021">
    <property type="protein sequence ID" value="GIH76453.1"/>
    <property type="molecule type" value="Genomic_DNA"/>
</dbReference>
<comment type="caution">
    <text evidence="4">The sequence shown here is derived from an EMBL/GenBank/DDBJ whole genome shotgun (WGS) entry which is preliminary data.</text>
</comment>
<dbReference type="EC" id="3.1.4.-" evidence="2"/>
<dbReference type="SUPFAM" id="SSF56300">
    <property type="entry name" value="Metallo-dependent phosphatases"/>
    <property type="match status" value="1"/>
</dbReference>
<evidence type="ECO:0000313" key="4">
    <source>
        <dbReference type="EMBL" id="GIH76453.1"/>
    </source>
</evidence>
<keyword evidence="5" id="KW-1185">Reference proteome</keyword>
<dbReference type="GO" id="GO:0016787">
    <property type="term" value="F:hydrolase activity"/>
    <property type="evidence" value="ECO:0007669"/>
    <property type="project" value="UniProtKB-UniRule"/>
</dbReference>
<dbReference type="Gene3D" id="3.60.21.10">
    <property type="match status" value="1"/>
</dbReference>
<comment type="cofactor">
    <cofactor evidence="2">
        <name>a divalent metal cation</name>
        <dbReference type="ChEBI" id="CHEBI:60240"/>
    </cofactor>
</comment>
<evidence type="ECO:0000256" key="1">
    <source>
        <dbReference type="ARBA" id="ARBA00008950"/>
    </source>
</evidence>
<keyword evidence="2" id="KW-0479">Metal-binding</keyword>
<comment type="similarity">
    <text evidence="1 2">Belongs to the metallophosphoesterase superfamily. YfcE family.</text>
</comment>
<dbReference type="PANTHER" id="PTHR11124">
    <property type="entry name" value="VACUOLAR SORTING PROTEIN VPS29"/>
    <property type="match status" value="1"/>
</dbReference>
<evidence type="ECO:0000313" key="5">
    <source>
        <dbReference type="Proteomes" id="UP000616724"/>
    </source>
</evidence>
<gene>
    <name evidence="4" type="ORF">Plo01_28820</name>
</gene>
<evidence type="ECO:0000259" key="3">
    <source>
        <dbReference type="Pfam" id="PF12850"/>
    </source>
</evidence>
<dbReference type="Pfam" id="PF12850">
    <property type="entry name" value="Metallophos_2"/>
    <property type="match status" value="1"/>
</dbReference>
<feature type="domain" description="Calcineurin-like phosphoesterase" evidence="3">
    <location>
        <begin position="21"/>
        <end position="166"/>
    </location>
</feature>
<dbReference type="GO" id="GO:0046872">
    <property type="term" value="F:metal ion binding"/>
    <property type="evidence" value="ECO:0007669"/>
    <property type="project" value="UniProtKB-KW"/>
</dbReference>
<dbReference type="NCBIfam" id="TIGR00040">
    <property type="entry name" value="yfcE"/>
    <property type="match status" value="1"/>
</dbReference>
<proteinExistence type="inferred from homology"/>
<dbReference type="InterPro" id="IPR024654">
    <property type="entry name" value="Calcineurin-like_PHP_lpxH"/>
</dbReference>
<protein>
    <recommendedName>
        <fullName evidence="2">Phosphoesterase</fullName>
        <ecNumber evidence="2">3.1.4.-</ecNumber>
    </recommendedName>
</protein>
<evidence type="ECO:0000256" key="2">
    <source>
        <dbReference type="RuleBase" id="RU362039"/>
    </source>
</evidence>
<dbReference type="InterPro" id="IPR029052">
    <property type="entry name" value="Metallo-depent_PP-like"/>
</dbReference>
<accession>A0A8J3RQG1</accession>
<dbReference type="InterPro" id="IPR000979">
    <property type="entry name" value="Phosphodiesterase_MJ0936/Vps29"/>
</dbReference>
<dbReference type="AlphaFoldDB" id="A0A8J3RQG1"/>